<feature type="compositionally biased region" description="Low complexity" evidence="1">
    <location>
        <begin position="120"/>
        <end position="130"/>
    </location>
</feature>
<sequence length="130" mass="14233">MQQENRPLQHSLLSCKGSMYSCRSNHYSRGMRRHSFHKTPSKHRLQRHHETPSPQETDTGQRITDEQLDVMRLAQASTLIAALTSKRNNGGHKTNSKINHYDDNLQGKGGGPSQNGAGGASAAANASQTA</sequence>
<dbReference type="RefSeq" id="XP_002954469.1">
    <property type="nucleotide sequence ID" value="XM_002954423.1"/>
</dbReference>
<keyword evidence="3" id="KW-1185">Reference proteome</keyword>
<feature type="compositionally biased region" description="Basic residues" evidence="1">
    <location>
        <begin position="29"/>
        <end position="47"/>
    </location>
</feature>
<gene>
    <name evidence="2" type="ORF">VOLCADRAFT_106398</name>
</gene>
<evidence type="ECO:0000313" key="2">
    <source>
        <dbReference type="EMBL" id="EFJ44362.1"/>
    </source>
</evidence>
<feature type="compositionally biased region" description="Polar residues" evidence="1">
    <location>
        <begin position="52"/>
        <end position="62"/>
    </location>
</feature>
<feature type="region of interest" description="Disordered" evidence="1">
    <location>
        <begin position="84"/>
        <end position="130"/>
    </location>
</feature>
<feature type="region of interest" description="Disordered" evidence="1">
    <location>
        <begin position="25"/>
        <end position="63"/>
    </location>
</feature>
<accession>D8U748</accession>
<reference evidence="2 3" key="1">
    <citation type="journal article" date="2010" name="Science">
        <title>Genomic analysis of organismal complexity in the multicellular green alga Volvox carteri.</title>
        <authorList>
            <person name="Prochnik S.E."/>
            <person name="Umen J."/>
            <person name="Nedelcu A.M."/>
            <person name="Hallmann A."/>
            <person name="Miller S.M."/>
            <person name="Nishii I."/>
            <person name="Ferris P."/>
            <person name="Kuo A."/>
            <person name="Mitros T."/>
            <person name="Fritz-Laylin L.K."/>
            <person name="Hellsten U."/>
            <person name="Chapman J."/>
            <person name="Simakov O."/>
            <person name="Rensing S.A."/>
            <person name="Terry A."/>
            <person name="Pangilinan J."/>
            <person name="Kapitonov V."/>
            <person name="Jurka J."/>
            <person name="Salamov A."/>
            <person name="Shapiro H."/>
            <person name="Schmutz J."/>
            <person name="Grimwood J."/>
            <person name="Lindquist E."/>
            <person name="Lucas S."/>
            <person name="Grigoriev I.V."/>
            <person name="Schmitt R."/>
            <person name="Kirk D."/>
            <person name="Rokhsar D.S."/>
        </authorList>
    </citation>
    <scope>NUCLEOTIDE SEQUENCE [LARGE SCALE GENOMIC DNA]</scope>
    <source>
        <strain evidence="3">f. Nagariensis / Eve</strain>
    </source>
</reference>
<name>D8U748_VOLCA</name>
<dbReference type="EMBL" id="GL378364">
    <property type="protein sequence ID" value="EFJ44362.1"/>
    <property type="molecule type" value="Genomic_DNA"/>
</dbReference>
<protein>
    <submittedName>
        <fullName evidence="2">Uncharacterized protein</fullName>
    </submittedName>
</protein>
<dbReference type="AlphaFoldDB" id="D8U748"/>
<proteinExistence type="predicted"/>
<dbReference type="KEGG" id="vcn:VOLCADRAFT_106398"/>
<organism evidence="3">
    <name type="scientific">Volvox carteri f. nagariensis</name>
    <dbReference type="NCBI Taxonomy" id="3068"/>
    <lineage>
        <taxon>Eukaryota</taxon>
        <taxon>Viridiplantae</taxon>
        <taxon>Chlorophyta</taxon>
        <taxon>core chlorophytes</taxon>
        <taxon>Chlorophyceae</taxon>
        <taxon>CS clade</taxon>
        <taxon>Chlamydomonadales</taxon>
        <taxon>Volvocaceae</taxon>
        <taxon>Volvox</taxon>
    </lineage>
</organism>
<feature type="compositionally biased region" description="Gly residues" evidence="1">
    <location>
        <begin position="107"/>
        <end position="119"/>
    </location>
</feature>
<feature type="compositionally biased region" description="Polar residues" evidence="1">
    <location>
        <begin position="85"/>
        <end position="98"/>
    </location>
</feature>
<dbReference type="InParanoid" id="D8U748"/>
<dbReference type="GeneID" id="9624825"/>
<evidence type="ECO:0000256" key="1">
    <source>
        <dbReference type="SAM" id="MobiDB-lite"/>
    </source>
</evidence>
<dbReference type="Proteomes" id="UP000001058">
    <property type="component" value="Unassembled WGS sequence"/>
</dbReference>
<evidence type="ECO:0000313" key="3">
    <source>
        <dbReference type="Proteomes" id="UP000001058"/>
    </source>
</evidence>